<feature type="compositionally biased region" description="Gly residues" evidence="1">
    <location>
        <begin position="26"/>
        <end position="37"/>
    </location>
</feature>
<evidence type="ECO:0000313" key="4">
    <source>
        <dbReference type="Proteomes" id="UP001221208"/>
    </source>
</evidence>
<dbReference type="EMBL" id="JAQQXR010000001">
    <property type="protein sequence ID" value="MDC8756611.1"/>
    <property type="molecule type" value="Genomic_DNA"/>
</dbReference>
<feature type="domain" description="Bacterial EndoU nuclease" evidence="2">
    <location>
        <begin position="36"/>
        <end position="102"/>
    </location>
</feature>
<evidence type="ECO:0000256" key="1">
    <source>
        <dbReference type="SAM" id="MobiDB-lite"/>
    </source>
</evidence>
<dbReference type="Proteomes" id="UP001221208">
    <property type="component" value="Unassembled WGS sequence"/>
</dbReference>
<dbReference type="InterPro" id="IPR029501">
    <property type="entry name" value="EndoU_bac"/>
</dbReference>
<organism evidence="3 4">
    <name type="scientific">Janthinobacterium fluminis</name>
    <dbReference type="NCBI Taxonomy" id="2987524"/>
    <lineage>
        <taxon>Bacteria</taxon>
        <taxon>Pseudomonadati</taxon>
        <taxon>Pseudomonadota</taxon>
        <taxon>Betaproteobacteria</taxon>
        <taxon>Burkholderiales</taxon>
        <taxon>Oxalobacteraceae</taxon>
        <taxon>Janthinobacterium</taxon>
    </lineage>
</organism>
<proteinExistence type="predicted"/>
<comment type="caution">
    <text evidence="3">The sequence shown here is derived from an EMBL/GenBank/DDBJ whole genome shotgun (WGS) entry which is preliminary data.</text>
</comment>
<evidence type="ECO:0000259" key="2">
    <source>
        <dbReference type="Pfam" id="PF14436"/>
    </source>
</evidence>
<accession>A0ABT5JX25</accession>
<keyword evidence="4" id="KW-1185">Reference proteome</keyword>
<evidence type="ECO:0000313" key="3">
    <source>
        <dbReference type="EMBL" id="MDC8756611.1"/>
    </source>
</evidence>
<sequence length="107" mass="11392">MDTKAVVYGRYYIDEVGKTHILDGDATGGGHRYGTGHPGKSEFPQTWSDEKILNAILDVANDSASSVTPGRGGRSVIKGTRDGIDITVVVEPSDRTVTGFPTNTPKN</sequence>
<dbReference type="RefSeq" id="WP_273669246.1">
    <property type="nucleotide sequence ID" value="NZ_JAQQXR010000001.1"/>
</dbReference>
<protein>
    <submittedName>
        <fullName evidence="3">EndoU domain-containing protein</fullName>
    </submittedName>
</protein>
<feature type="region of interest" description="Disordered" evidence="1">
    <location>
        <begin position="25"/>
        <end position="44"/>
    </location>
</feature>
<reference evidence="3 4" key="1">
    <citation type="submission" date="2022-10" db="EMBL/GenBank/DDBJ databases">
        <title>Janthinobacterium sp. hw3 Genome sequencing.</title>
        <authorList>
            <person name="Park S."/>
        </authorList>
    </citation>
    <scope>NUCLEOTIDE SEQUENCE [LARGE SCALE GENOMIC DNA]</scope>
    <source>
        <strain evidence="4">hw3</strain>
    </source>
</reference>
<dbReference type="Pfam" id="PF14436">
    <property type="entry name" value="EndoU_bacteria"/>
    <property type="match status" value="1"/>
</dbReference>
<name>A0ABT5JX25_9BURK</name>
<gene>
    <name evidence="3" type="ORF">OIK44_03285</name>
</gene>